<dbReference type="EMBL" id="CAAHFG010000002">
    <property type="protein sequence ID" value="VGO15015.1"/>
    <property type="molecule type" value="Genomic_DNA"/>
</dbReference>
<dbReference type="SUPFAM" id="SSF51445">
    <property type="entry name" value="(Trans)glycosidases"/>
    <property type="match status" value="1"/>
</dbReference>
<feature type="signal peptide" evidence="4">
    <location>
        <begin position="1"/>
        <end position="20"/>
    </location>
</feature>
<dbReference type="GO" id="GO:0016740">
    <property type="term" value="F:transferase activity"/>
    <property type="evidence" value="ECO:0007669"/>
    <property type="project" value="UniProtKB-KW"/>
</dbReference>
<dbReference type="InterPro" id="IPR006047">
    <property type="entry name" value="GH13_cat_dom"/>
</dbReference>
<evidence type="ECO:0000313" key="7">
    <source>
        <dbReference type="Proteomes" id="UP000366872"/>
    </source>
</evidence>
<dbReference type="Proteomes" id="UP000366872">
    <property type="component" value="Unassembled WGS sequence"/>
</dbReference>
<protein>
    <submittedName>
        <fullName evidence="6">Cyclomaltodextrin glucanotransferase</fullName>
    </submittedName>
</protein>
<dbReference type="PANTHER" id="PTHR10357">
    <property type="entry name" value="ALPHA-AMYLASE FAMILY MEMBER"/>
    <property type="match status" value="1"/>
</dbReference>
<keyword evidence="6" id="KW-0808">Transferase</keyword>
<dbReference type="InterPro" id="IPR017853">
    <property type="entry name" value="GH"/>
</dbReference>
<keyword evidence="2" id="KW-0479">Metal-binding</keyword>
<feature type="domain" description="Glycosyl hydrolase family 13 catalytic" evidence="5">
    <location>
        <begin position="35"/>
        <end position="487"/>
    </location>
</feature>
<dbReference type="AlphaFoldDB" id="A0A6C2U540"/>
<organism evidence="6 7">
    <name type="scientific">Pontiella desulfatans</name>
    <dbReference type="NCBI Taxonomy" id="2750659"/>
    <lineage>
        <taxon>Bacteria</taxon>
        <taxon>Pseudomonadati</taxon>
        <taxon>Kiritimatiellota</taxon>
        <taxon>Kiritimatiellia</taxon>
        <taxon>Kiritimatiellales</taxon>
        <taxon>Pontiellaceae</taxon>
        <taxon>Pontiella</taxon>
    </lineage>
</organism>
<proteinExistence type="predicted"/>
<dbReference type="Pfam" id="PF00128">
    <property type="entry name" value="Alpha-amylase"/>
    <property type="match status" value="1"/>
</dbReference>
<dbReference type="SMART" id="SM00642">
    <property type="entry name" value="Aamy"/>
    <property type="match status" value="1"/>
</dbReference>
<evidence type="ECO:0000256" key="4">
    <source>
        <dbReference type="SAM" id="SignalP"/>
    </source>
</evidence>
<name>A0A6C2U540_PONDE</name>
<keyword evidence="3 4" id="KW-0732">Signal</keyword>
<evidence type="ECO:0000313" key="6">
    <source>
        <dbReference type="EMBL" id="VGO15015.1"/>
    </source>
</evidence>
<reference evidence="6 7" key="1">
    <citation type="submission" date="2019-04" db="EMBL/GenBank/DDBJ databases">
        <authorList>
            <person name="Van Vliet M D."/>
        </authorList>
    </citation>
    <scope>NUCLEOTIDE SEQUENCE [LARGE SCALE GENOMIC DNA]</scope>
    <source>
        <strain evidence="6 7">F1</strain>
    </source>
</reference>
<evidence type="ECO:0000259" key="5">
    <source>
        <dbReference type="SMART" id="SM00642"/>
    </source>
</evidence>
<dbReference type="GO" id="GO:0005975">
    <property type="term" value="P:carbohydrate metabolic process"/>
    <property type="evidence" value="ECO:0007669"/>
    <property type="project" value="InterPro"/>
</dbReference>
<accession>A0A6C2U540</accession>
<feature type="chain" id="PRO_5025374680" evidence="4">
    <location>
        <begin position="21"/>
        <end position="566"/>
    </location>
</feature>
<evidence type="ECO:0000256" key="3">
    <source>
        <dbReference type="ARBA" id="ARBA00022729"/>
    </source>
</evidence>
<comment type="cofactor">
    <cofactor evidence="1">
        <name>Ca(2+)</name>
        <dbReference type="ChEBI" id="CHEBI:29108"/>
    </cofactor>
</comment>
<dbReference type="RefSeq" id="WP_136080628.1">
    <property type="nucleotide sequence ID" value="NZ_CAAHFG010000002.1"/>
</dbReference>
<dbReference type="GO" id="GO:0046872">
    <property type="term" value="F:metal ion binding"/>
    <property type="evidence" value="ECO:0007669"/>
    <property type="project" value="UniProtKB-KW"/>
</dbReference>
<dbReference type="Gene3D" id="3.20.20.80">
    <property type="entry name" value="Glycosidases"/>
    <property type="match status" value="1"/>
</dbReference>
<sequence length="566" mass="63617">MNRIKSVVCLCLAMSVGVSARDWIERPWKDDVIYFLMTDRFHDGDPENNMPPGSDPALYDPAQENINLYHGGDFRGVENALVDGYFTDLGISAIWITPPVRNAWMSLHDLGGSKSGYHGYWAQDFRDIDPHLTSANSRSGTPYAKGREGRLRHYKDLIDLAHQNNIKVVQDMVCNHIGPLFYYDLDGNGSHDGKAEEWMPPYKPDGSYLKSARWTDDPHWNVGKPSGFFQDMELYWAKGFSPDSLGKTDGEEQRCDFFSLRAFNTEPDSPHFDKLVDEFVDIYHFYIDELGVDGLRIDTVKHVDKAFWDAFSSRLRKRLGPDADKLLMFGEVYGNSIQDINQYAGNLGSLLNFQFTWAVRDVLRQGNLGDPDKLRQFIERMNSEVEPKNVRLNTVNFIGNHDGLNRFLVNGVSEQNHALALAVLLTAEGIPCLYYGSELGLRDNQADRHQQSETGRISLFDNTGNRGFGARKANPHFKRVSELVALRKMLPDLVDADIAVIPCGNGLLAYRRGGAVVVLNAGEQPQQPPPLPASTTLLYSNGLITNPEPTGSRSVPAKTLQVYRVR</sequence>
<dbReference type="PANTHER" id="PTHR10357:SF215">
    <property type="entry name" value="ALPHA-AMYLASE 1"/>
    <property type="match status" value="1"/>
</dbReference>
<gene>
    <name evidence="6" type="ORF">PDESU_03595</name>
</gene>
<evidence type="ECO:0000256" key="1">
    <source>
        <dbReference type="ARBA" id="ARBA00001913"/>
    </source>
</evidence>
<keyword evidence="7" id="KW-1185">Reference proteome</keyword>
<evidence type="ECO:0000256" key="2">
    <source>
        <dbReference type="ARBA" id="ARBA00022723"/>
    </source>
</evidence>